<dbReference type="PANTHER" id="PTHR43880">
    <property type="entry name" value="ALCOHOL DEHYDROGENASE"/>
    <property type="match status" value="1"/>
</dbReference>
<keyword evidence="10" id="KW-1185">Reference proteome</keyword>
<proteinExistence type="inferred from homology"/>
<sequence length="362" mass="37703">MKTQALVSRGPDTQFELCDVEIDPPRSEEVLVRLVATGICHTDLYFRRLLPAAMGPCVFGHEGAGVVEAVGRDVRGVHPGDHVILSYRSCGECSRCLGGQPAYCVGAATLNAPGLRPDGSAQLTCDGAPVLADFFGQSSFARHALALAQNTVVIDADVPLAPIAPLGCGFQTGVGAVLNALSPSPDSRLVIYGVGSVGLAALLAARMTGVTTVVAVDPVPARRKLAETFGAVAVDPDADPMAALRDALGPEGASHALDTTGKPAVIRGAVESLGARGLAVLVGLGDPSVTLDAQDILMNGKMIRGCIEGDSHIHRFIPELVSAFRRGDLPLDQLVSTYRPEDVNTAIDDQLQGRVIKPVILW</sequence>
<evidence type="ECO:0000256" key="2">
    <source>
        <dbReference type="ARBA" id="ARBA00022723"/>
    </source>
</evidence>
<keyword evidence="2 6" id="KW-0479">Metal-binding</keyword>
<dbReference type="InterPro" id="IPR002328">
    <property type="entry name" value="ADH_Zn_CS"/>
</dbReference>
<dbReference type="EC" id="1.1.1.90" evidence="9"/>
<dbReference type="InterPro" id="IPR013154">
    <property type="entry name" value="ADH-like_N"/>
</dbReference>
<evidence type="ECO:0000313" key="9">
    <source>
        <dbReference type="EMBL" id="CAA0105748.1"/>
    </source>
</evidence>
<dbReference type="GO" id="GO:0005829">
    <property type="term" value="C:cytosol"/>
    <property type="evidence" value="ECO:0007669"/>
    <property type="project" value="TreeGrafter"/>
</dbReference>
<dbReference type="InterPro" id="IPR013149">
    <property type="entry name" value="ADH-like_C"/>
</dbReference>
<evidence type="ECO:0000256" key="4">
    <source>
        <dbReference type="ARBA" id="ARBA00023002"/>
    </source>
</evidence>
<evidence type="ECO:0000256" key="3">
    <source>
        <dbReference type="ARBA" id="ARBA00022833"/>
    </source>
</evidence>
<reference evidence="9 10" key="1">
    <citation type="submission" date="2019-11" db="EMBL/GenBank/DDBJ databases">
        <authorList>
            <person name="Holert J."/>
        </authorList>
    </citation>
    <scope>NUCLEOTIDE SEQUENCE [LARGE SCALE GENOMIC DNA]</scope>
    <source>
        <strain evidence="9">BC8_1</strain>
    </source>
</reference>
<keyword evidence="5" id="KW-0520">NAD</keyword>
<keyword evidence="3 6" id="KW-0862">Zinc</keyword>
<name>A0A5S9PNU1_MYCVN</name>
<dbReference type="GO" id="GO:0051903">
    <property type="term" value="F:S-(hydroxymethyl)glutathione dehydrogenase [NAD(P)+] activity"/>
    <property type="evidence" value="ECO:0007669"/>
    <property type="project" value="TreeGrafter"/>
</dbReference>
<evidence type="ECO:0000256" key="6">
    <source>
        <dbReference type="RuleBase" id="RU361277"/>
    </source>
</evidence>
<organism evidence="9 10">
    <name type="scientific">Mycolicibacterium vanbaalenii</name>
    <name type="common">Mycobacterium vanbaalenii</name>
    <dbReference type="NCBI Taxonomy" id="110539"/>
    <lineage>
        <taxon>Bacteria</taxon>
        <taxon>Bacillati</taxon>
        <taxon>Actinomycetota</taxon>
        <taxon>Actinomycetes</taxon>
        <taxon>Mycobacteriales</taxon>
        <taxon>Mycobacteriaceae</taxon>
        <taxon>Mycolicibacterium</taxon>
    </lineage>
</organism>
<evidence type="ECO:0000313" key="10">
    <source>
        <dbReference type="Proteomes" id="UP000430146"/>
    </source>
</evidence>
<evidence type="ECO:0000259" key="8">
    <source>
        <dbReference type="Pfam" id="PF08240"/>
    </source>
</evidence>
<feature type="domain" description="Alcohol dehydrogenase-like C-terminal" evidence="7">
    <location>
        <begin position="197"/>
        <end position="314"/>
    </location>
</feature>
<dbReference type="Proteomes" id="UP000430146">
    <property type="component" value="Unassembled WGS sequence"/>
</dbReference>
<keyword evidence="4 9" id="KW-0560">Oxidoreductase</keyword>
<dbReference type="GO" id="GO:0008270">
    <property type="term" value="F:zinc ion binding"/>
    <property type="evidence" value="ECO:0007669"/>
    <property type="project" value="InterPro"/>
</dbReference>
<dbReference type="InterPro" id="IPR011032">
    <property type="entry name" value="GroES-like_sf"/>
</dbReference>
<evidence type="ECO:0000256" key="1">
    <source>
        <dbReference type="ARBA" id="ARBA00008072"/>
    </source>
</evidence>
<dbReference type="Gene3D" id="3.90.180.10">
    <property type="entry name" value="Medium-chain alcohol dehydrogenases, catalytic domain"/>
    <property type="match status" value="1"/>
</dbReference>
<comment type="cofactor">
    <cofactor evidence="6">
        <name>Zn(2+)</name>
        <dbReference type="ChEBI" id="CHEBI:29105"/>
    </cofactor>
</comment>
<comment type="similarity">
    <text evidence="1 6">Belongs to the zinc-containing alcohol dehydrogenase family.</text>
</comment>
<dbReference type="PANTHER" id="PTHR43880:SF12">
    <property type="entry name" value="ALCOHOL DEHYDROGENASE CLASS-3"/>
    <property type="match status" value="1"/>
</dbReference>
<dbReference type="Gene3D" id="3.40.50.720">
    <property type="entry name" value="NAD(P)-binding Rossmann-like Domain"/>
    <property type="match status" value="1"/>
</dbReference>
<dbReference type="GO" id="GO:0018456">
    <property type="term" value="F:aryl-alcohol dehydrogenase (NAD+) activity"/>
    <property type="evidence" value="ECO:0007669"/>
    <property type="project" value="UniProtKB-EC"/>
</dbReference>
<dbReference type="OrthoDB" id="334894at2"/>
<dbReference type="GO" id="GO:0046294">
    <property type="term" value="P:formaldehyde catabolic process"/>
    <property type="evidence" value="ECO:0007669"/>
    <property type="project" value="TreeGrafter"/>
</dbReference>
<feature type="domain" description="Alcohol dehydrogenase-like N-terminal" evidence="8">
    <location>
        <begin position="28"/>
        <end position="119"/>
    </location>
</feature>
<dbReference type="SUPFAM" id="SSF51735">
    <property type="entry name" value="NAD(P)-binding Rossmann-fold domains"/>
    <property type="match status" value="1"/>
</dbReference>
<evidence type="ECO:0000259" key="7">
    <source>
        <dbReference type="Pfam" id="PF00107"/>
    </source>
</evidence>
<dbReference type="AlphaFoldDB" id="A0A5S9PNU1"/>
<dbReference type="Pfam" id="PF08240">
    <property type="entry name" value="ADH_N"/>
    <property type="match status" value="1"/>
</dbReference>
<gene>
    <name evidence="9" type="primary">xylB_1</name>
    <name evidence="9" type="ORF">AELLOGFF_03589</name>
</gene>
<dbReference type="PROSITE" id="PS00059">
    <property type="entry name" value="ADH_ZINC"/>
    <property type="match status" value="1"/>
</dbReference>
<dbReference type="CDD" id="cd08278">
    <property type="entry name" value="benzyl_alcohol_DH"/>
    <property type="match status" value="1"/>
</dbReference>
<dbReference type="SUPFAM" id="SSF50129">
    <property type="entry name" value="GroES-like"/>
    <property type="match status" value="1"/>
</dbReference>
<dbReference type="RefSeq" id="WP_159229850.1">
    <property type="nucleotide sequence ID" value="NZ_CACSIP010000010.1"/>
</dbReference>
<dbReference type="EMBL" id="CACSIP010000010">
    <property type="protein sequence ID" value="CAA0105748.1"/>
    <property type="molecule type" value="Genomic_DNA"/>
</dbReference>
<accession>A0A5S9PNU1</accession>
<protein>
    <submittedName>
        <fullName evidence="9">Aryl-alcohol dehydrogenase</fullName>
        <ecNumber evidence="9">1.1.1.90</ecNumber>
    </submittedName>
</protein>
<dbReference type="Pfam" id="PF00107">
    <property type="entry name" value="ADH_zinc_N"/>
    <property type="match status" value="1"/>
</dbReference>
<dbReference type="InterPro" id="IPR036291">
    <property type="entry name" value="NAD(P)-bd_dom_sf"/>
</dbReference>
<evidence type="ECO:0000256" key="5">
    <source>
        <dbReference type="ARBA" id="ARBA00023027"/>
    </source>
</evidence>